<protein>
    <submittedName>
        <fullName evidence="5">Universal stress protein</fullName>
    </submittedName>
</protein>
<comment type="caution">
    <text evidence="5">The sequence shown here is derived from an EMBL/GenBank/DDBJ whole genome shotgun (WGS) entry which is preliminary data.</text>
</comment>
<dbReference type="PANTHER" id="PTHR46268">
    <property type="entry name" value="STRESS RESPONSE PROTEIN NHAX"/>
    <property type="match status" value="1"/>
</dbReference>
<evidence type="ECO:0000256" key="1">
    <source>
        <dbReference type="ARBA" id="ARBA00008791"/>
    </source>
</evidence>
<organism evidence="5 6">
    <name type="scientific">Dactylosporangium sucinum</name>
    <dbReference type="NCBI Taxonomy" id="1424081"/>
    <lineage>
        <taxon>Bacteria</taxon>
        <taxon>Bacillati</taxon>
        <taxon>Actinomycetota</taxon>
        <taxon>Actinomycetes</taxon>
        <taxon>Micromonosporales</taxon>
        <taxon>Micromonosporaceae</taxon>
        <taxon>Dactylosporangium</taxon>
    </lineage>
</organism>
<dbReference type="Pfam" id="PF00582">
    <property type="entry name" value="Usp"/>
    <property type="match status" value="2"/>
</dbReference>
<dbReference type="InterPro" id="IPR014729">
    <property type="entry name" value="Rossmann-like_a/b/a_fold"/>
</dbReference>
<dbReference type="EMBL" id="BMPI01000075">
    <property type="protein sequence ID" value="GGM77316.1"/>
    <property type="molecule type" value="Genomic_DNA"/>
</dbReference>
<feature type="region of interest" description="Disordered" evidence="2">
    <location>
        <begin position="199"/>
        <end position="226"/>
    </location>
</feature>
<dbReference type="Gene3D" id="3.40.50.12370">
    <property type="match status" value="1"/>
</dbReference>
<dbReference type="PRINTS" id="PR01438">
    <property type="entry name" value="UNVRSLSTRESS"/>
</dbReference>
<accession>A0A917UBI3</accession>
<feature type="compositionally biased region" description="Low complexity" evidence="2">
    <location>
        <begin position="199"/>
        <end position="214"/>
    </location>
</feature>
<name>A0A917UBI3_9ACTN</name>
<dbReference type="SUPFAM" id="SSF52402">
    <property type="entry name" value="Adenine nucleotide alpha hydrolases-like"/>
    <property type="match status" value="2"/>
</dbReference>
<gene>
    <name evidence="4" type="ORF">GCM10007977_093520</name>
    <name evidence="5" type="ORF">GCM10007977_094170</name>
</gene>
<dbReference type="Gene3D" id="3.40.50.620">
    <property type="entry name" value="HUPs"/>
    <property type="match status" value="1"/>
</dbReference>
<proteinExistence type="inferred from homology"/>
<dbReference type="InterPro" id="IPR006016">
    <property type="entry name" value="UspA"/>
</dbReference>
<evidence type="ECO:0000259" key="3">
    <source>
        <dbReference type="Pfam" id="PF00582"/>
    </source>
</evidence>
<evidence type="ECO:0000313" key="6">
    <source>
        <dbReference type="Proteomes" id="UP000642070"/>
    </source>
</evidence>
<feature type="domain" description="UspA" evidence="3">
    <location>
        <begin position="4"/>
        <end position="150"/>
    </location>
</feature>
<evidence type="ECO:0000313" key="5">
    <source>
        <dbReference type="EMBL" id="GGM77869.1"/>
    </source>
</evidence>
<dbReference type="AlphaFoldDB" id="A0A917UBI3"/>
<dbReference type="EMBL" id="BMPI01000076">
    <property type="protein sequence ID" value="GGM77869.1"/>
    <property type="molecule type" value="Genomic_DNA"/>
</dbReference>
<comment type="similarity">
    <text evidence="1">Belongs to the universal stress protein A family.</text>
</comment>
<dbReference type="InterPro" id="IPR006015">
    <property type="entry name" value="Universal_stress_UspA"/>
</dbReference>
<reference evidence="5" key="1">
    <citation type="journal article" date="2014" name="Int. J. Syst. Evol. Microbiol.">
        <title>Complete genome sequence of Corynebacterium casei LMG S-19264T (=DSM 44701T), isolated from a smear-ripened cheese.</title>
        <authorList>
            <consortium name="US DOE Joint Genome Institute (JGI-PGF)"/>
            <person name="Walter F."/>
            <person name="Albersmeier A."/>
            <person name="Kalinowski J."/>
            <person name="Ruckert C."/>
        </authorList>
    </citation>
    <scope>NUCLEOTIDE SEQUENCE</scope>
    <source>
        <strain evidence="5">JCM 19831</strain>
    </source>
</reference>
<feature type="domain" description="UspA" evidence="3">
    <location>
        <begin position="230"/>
        <end position="279"/>
    </location>
</feature>
<evidence type="ECO:0000313" key="4">
    <source>
        <dbReference type="EMBL" id="GGM77316.1"/>
    </source>
</evidence>
<reference evidence="5" key="2">
    <citation type="submission" date="2020-09" db="EMBL/GenBank/DDBJ databases">
        <authorList>
            <person name="Sun Q."/>
            <person name="Ohkuma M."/>
        </authorList>
    </citation>
    <scope>NUCLEOTIDE SEQUENCE</scope>
    <source>
        <strain evidence="5">JCM 19831</strain>
    </source>
</reference>
<evidence type="ECO:0000256" key="2">
    <source>
        <dbReference type="SAM" id="MobiDB-lite"/>
    </source>
</evidence>
<keyword evidence="6" id="KW-1185">Reference proteome</keyword>
<dbReference type="RefSeq" id="WP_190256568.1">
    <property type="nucleotide sequence ID" value="NZ_BMPI01000075.1"/>
</dbReference>
<sequence>MPIRVLAGYDGSPAASAAIAAAAKLFPRAKAWVANLWPPPFADDALRRRLWTGAAHIDEFVAAVEREGGREAARIAAVGVTLAAAEGWSAEALVAQTYAGEGLQLAELAEQVDADLVLVGSRGLGGARAVLGSVSDMAVHYAARPVLVVPHPLLTAEFAALSAGPVLVGDDGSAGAQAALDTAVRLFPARTVLPVTVDDGQAPGDPQAGGAAPARLHVPSRPGPPGRAVAGALADCAREQDAAVVVVGSRGRSAVREILLGSVAMATLHHAHRPVLVVRTQG</sequence>
<dbReference type="Proteomes" id="UP000642070">
    <property type="component" value="Unassembled WGS sequence"/>
</dbReference>
<dbReference type="PANTHER" id="PTHR46268:SF6">
    <property type="entry name" value="UNIVERSAL STRESS PROTEIN UP12"/>
    <property type="match status" value="1"/>
</dbReference>